<organism evidence="1 2">
    <name type="scientific">Turneriella parva (strain ATCC BAA-1111 / DSM 21527 / NCTC 11395 / H)</name>
    <name type="common">Leptospira parva</name>
    <dbReference type="NCBI Taxonomy" id="869212"/>
    <lineage>
        <taxon>Bacteria</taxon>
        <taxon>Pseudomonadati</taxon>
        <taxon>Spirochaetota</taxon>
        <taxon>Spirochaetia</taxon>
        <taxon>Leptospirales</taxon>
        <taxon>Leptospiraceae</taxon>
        <taxon>Turneriella</taxon>
    </lineage>
</organism>
<dbReference type="RefSeq" id="WP_014803376.1">
    <property type="nucleotide sequence ID" value="NC_018020.1"/>
</dbReference>
<dbReference type="Gene3D" id="1.10.10.690">
    <property type="entry name" value="YidB-like"/>
    <property type="match status" value="1"/>
</dbReference>
<keyword evidence="2" id="KW-1185">Reference proteome</keyword>
<dbReference type="InterPro" id="IPR045372">
    <property type="entry name" value="YidB"/>
</dbReference>
<name>I4B6G3_TURPD</name>
<dbReference type="SUPFAM" id="SSF140804">
    <property type="entry name" value="YidB-like"/>
    <property type="match status" value="1"/>
</dbReference>
<sequence length="140" mass="15078">MSIQEDIQKYIDQASSQINVGKEKLEGLVASLVSDERKAQLDGIVASLKEKGLKDTVSSWIGTGENQPINPEKIKEALGVQRIEELAAQAKMKASEIPQALSNLLPQIIDKLTPDGKEPENGIAAAAVKFLKDIQSRTAG</sequence>
<protein>
    <recommendedName>
        <fullName evidence="3">DUF937 domain-containing protein</fullName>
    </recommendedName>
</protein>
<evidence type="ECO:0000313" key="2">
    <source>
        <dbReference type="Proteomes" id="UP000006048"/>
    </source>
</evidence>
<dbReference type="Proteomes" id="UP000006048">
    <property type="component" value="Chromosome"/>
</dbReference>
<dbReference type="HOGENOM" id="CLU_084747_4_1_12"/>
<dbReference type="OrthoDB" id="370541at2"/>
<dbReference type="AlphaFoldDB" id="I4B6G3"/>
<dbReference type="PATRIC" id="fig|869212.3.peg.2237"/>
<dbReference type="InterPro" id="IPR027405">
    <property type="entry name" value="YidB-like"/>
</dbReference>
<dbReference type="Pfam" id="PF20159">
    <property type="entry name" value="YidB"/>
    <property type="match status" value="1"/>
</dbReference>
<evidence type="ECO:0008006" key="3">
    <source>
        <dbReference type="Google" id="ProtNLM"/>
    </source>
</evidence>
<gene>
    <name evidence="1" type="ordered locus">Turpa_2225</name>
</gene>
<dbReference type="STRING" id="869212.Turpa_2225"/>
<accession>I4B6G3</accession>
<evidence type="ECO:0000313" key="1">
    <source>
        <dbReference type="EMBL" id="AFM12870.1"/>
    </source>
</evidence>
<dbReference type="KEGG" id="tpx:Turpa_2225"/>
<reference evidence="1 2" key="1">
    <citation type="submission" date="2012-06" db="EMBL/GenBank/DDBJ databases">
        <title>The complete chromosome of genome of Turneriella parva DSM 21527.</title>
        <authorList>
            <consortium name="US DOE Joint Genome Institute (JGI-PGF)"/>
            <person name="Lucas S."/>
            <person name="Han J."/>
            <person name="Lapidus A."/>
            <person name="Bruce D."/>
            <person name="Goodwin L."/>
            <person name="Pitluck S."/>
            <person name="Peters L."/>
            <person name="Kyrpides N."/>
            <person name="Mavromatis K."/>
            <person name="Ivanova N."/>
            <person name="Mikhailova N."/>
            <person name="Chertkov O."/>
            <person name="Detter J.C."/>
            <person name="Tapia R."/>
            <person name="Han C."/>
            <person name="Land M."/>
            <person name="Hauser L."/>
            <person name="Markowitz V."/>
            <person name="Cheng J.-F."/>
            <person name="Hugenholtz P."/>
            <person name="Woyke T."/>
            <person name="Wu D."/>
            <person name="Gronow S."/>
            <person name="Wellnitz S."/>
            <person name="Brambilla E."/>
            <person name="Klenk H.-P."/>
            <person name="Eisen J.A."/>
        </authorList>
    </citation>
    <scope>NUCLEOTIDE SEQUENCE [LARGE SCALE GENOMIC DNA]</scope>
    <source>
        <strain evidence="2">ATCC BAA-1111 / DSM 21527 / NCTC 11395 / H</strain>
    </source>
</reference>
<dbReference type="EMBL" id="CP002959">
    <property type="protein sequence ID" value="AFM12870.1"/>
    <property type="molecule type" value="Genomic_DNA"/>
</dbReference>
<proteinExistence type="predicted"/>